<reference evidence="4 5" key="1">
    <citation type="submission" date="2018-06" db="EMBL/GenBank/DDBJ databases">
        <title>Genomic Encyclopedia of Type Strains, Phase IV (KMG-IV): sequencing the most valuable type-strain genomes for metagenomic binning, comparative biology and taxonomic classification.</title>
        <authorList>
            <person name="Goeker M."/>
        </authorList>
    </citation>
    <scope>NUCLEOTIDE SEQUENCE [LARGE SCALE GENOMIC DNA]</scope>
    <source>
        <strain evidence="4 5">DSM 25532</strain>
    </source>
</reference>
<dbReference type="Gene3D" id="3.40.630.30">
    <property type="match status" value="1"/>
</dbReference>
<dbReference type="EMBL" id="QNRR01000004">
    <property type="protein sequence ID" value="RBP44505.1"/>
    <property type="molecule type" value="Genomic_DNA"/>
</dbReference>
<dbReference type="Pfam" id="PF00583">
    <property type="entry name" value="Acetyltransf_1"/>
    <property type="match status" value="1"/>
</dbReference>
<comment type="caution">
    <text evidence="4">The sequence shown here is derived from an EMBL/GenBank/DDBJ whole genome shotgun (WGS) entry which is preliminary data.</text>
</comment>
<evidence type="ECO:0000313" key="5">
    <source>
        <dbReference type="Proteomes" id="UP000253426"/>
    </source>
</evidence>
<gene>
    <name evidence="4" type="ORF">DES53_104326</name>
</gene>
<dbReference type="GO" id="GO:0016747">
    <property type="term" value="F:acyltransferase activity, transferring groups other than amino-acyl groups"/>
    <property type="evidence" value="ECO:0007669"/>
    <property type="project" value="InterPro"/>
</dbReference>
<dbReference type="AlphaFoldDB" id="A0A366HPJ0"/>
<evidence type="ECO:0000256" key="2">
    <source>
        <dbReference type="ARBA" id="ARBA00023315"/>
    </source>
</evidence>
<accession>A0A366HPJ0</accession>
<evidence type="ECO:0000256" key="1">
    <source>
        <dbReference type="ARBA" id="ARBA00022679"/>
    </source>
</evidence>
<dbReference type="Proteomes" id="UP000253426">
    <property type="component" value="Unassembled WGS sequence"/>
</dbReference>
<proteinExistence type="predicted"/>
<sequence length="144" mass="16279">MTIRPFRIEDEAAVIELWTKCELTRPWNDPSKDIQRKLQVQPELFLVGEDEHGIIIASVMAGYEGHRGWLNYLAVHPAHQRRGHARTLLAEAERLLLERGCPKINLQVRSTNAAAAAFYHALGYDLDEVLSMGKRLVQDAPPVS</sequence>
<dbReference type="PANTHER" id="PTHR43877">
    <property type="entry name" value="AMINOALKYLPHOSPHONATE N-ACETYLTRANSFERASE-RELATED-RELATED"/>
    <property type="match status" value="1"/>
</dbReference>
<evidence type="ECO:0000259" key="3">
    <source>
        <dbReference type="PROSITE" id="PS51186"/>
    </source>
</evidence>
<dbReference type="CDD" id="cd04301">
    <property type="entry name" value="NAT_SF"/>
    <property type="match status" value="1"/>
</dbReference>
<dbReference type="RefSeq" id="WP_113958900.1">
    <property type="nucleotide sequence ID" value="NZ_QNRR01000004.1"/>
</dbReference>
<keyword evidence="4" id="KW-0689">Ribosomal protein</keyword>
<feature type="domain" description="N-acetyltransferase" evidence="3">
    <location>
        <begin position="1"/>
        <end position="141"/>
    </location>
</feature>
<dbReference type="InterPro" id="IPR000182">
    <property type="entry name" value="GNAT_dom"/>
</dbReference>
<dbReference type="InterPro" id="IPR016181">
    <property type="entry name" value="Acyl_CoA_acyltransferase"/>
</dbReference>
<dbReference type="OrthoDB" id="9796381at2"/>
<protein>
    <submittedName>
        <fullName evidence="4">Ribosomal protein S18 acetylase RimI-like enzyme</fullName>
    </submittedName>
</protein>
<dbReference type="InterPro" id="IPR050832">
    <property type="entry name" value="Bact_Acetyltransf"/>
</dbReference>
<keyword evidence="5" id="KW-1185">Reference proteome</keyword>
<organism evidence="4 5">
    <name type="scientific">Roseimicrobium gellanilyticum</name>
    <dbReference type="NCBI Taxonomy" id="748857"/>
    <lineage>
        <taxon>Bacteria</taxon>
        <taxon>Pseudomonadati</taxon>
        <taxon>Verrucomicrobiota</taxon>
        <taxon>Verrucomicrobiia</taxon>
        <taxon>Verrucomicrobiales</taxon>
        <taxon>Verrucomicrobiaceae</taxon>
        <taxon>Roseimicrobium</taxon>
    </lineage>
</organism>
<keyword evidence="2" id="KW-0012">Acyltransferase</keyword>
<evidence type="ECO:0000313" key="4">
    <source>
        <dbReference type="EMBL" id="RBP44505.1"/>
    </source>
</evidence>
<keyword evidence="1" id="KW-0808">Transferase</keyword>
<dbReference type="PROSITE" id="PS51186">
    <property type="entry name" value="GNAT"/>
    <property type="match status" value="1"/>
</dbReference>
<dbReference type="GO" id="GO:0005840">
    <property type="term" value="C:ribosome"/>
    <property type="evidence" value="ECO:0007669"/>
    <property type="project" value="UniProtKB-KW"/>
</dbReference>
<dbReference type="SUPFAM" id="SSF55729">
    <property type="entry name" value="Acyl-CoA N-acyltransferases (Nat)"/>
    <property type="match status" value="1"/>
</dbReference>
<dbReference type="NCBIfam" id="NF002959">
    <property type="entry name" value="PRK03624.1"/>
    <property type="match status" value="1"/>
</dbReference>
<keyword evidence="4" id="KW-0687">Ribonucleoprotein</keyword>
<name>A0A366HPJ0_9BACT</name>